<dbReference type="Gene3D" id="1.10.10.60">
    <property type="entry name" value="Homeodomain-like"/>
    <property type="match status" value="1"/>
</dbReference>
<evidence type="ECO:0000259" key="4">
    <source>
        <dbReference type="PROSITE" id="PS01124"/>
    </source>
</evidence>
<dbReference type="Proteomes" id="UP000286482">
    <property type="component" value="Unassembled WGS sequence"/>
</dbReference>
<sequence length="227" mass="25423">MFAPGRVVAYGQSIDAQAHKHPLWQLCLPSQASQLNQKPINGAVVIKPNQTHQLNMPKGWIILAEPQSVLGQVIAEISIEIPRFKPCEDDSDLNQVLSAYPSLVYALNNNDYQARDDRLRALLENLDQCLAGECLKPDSWRAKQVAEAMFLSESRFLHLFRAQLGIAWRPYLLWKRLICALLAIKRGQSATQAAYQAGFSDSAHLSHTLSRNLGMTSKQLLLSFKDS</sequence>
<gene>
    <name evidence="5" type="ORF">DBZ36_06515</name>
</gene>
<evidence type="ECO:0000256" key="2">
    <source>
        <dbReference type="ARBA" id="ARBA00023125"/>
    </source>
</evidence>
<feature type="domain" description="HTH araC/xylS-type" evidence="4">
    <location>
        <begin position="120"/>
        <end position="223"/>
    </location>
</feature>
<dbReference type="EMBL" id="RAQO01000004">
    <property type="protein sequence ID" value="RKF20475.1"/>
    <property type="molecule type" value="Genomic_DNA"/>
</dbReference>
<organism evidence="5 6">
    <name type="scientific">Alginatibacterium sediminis</name>
    <dbReference type="NCBI Taxonomy" id="2164068"/>
    <lineage>
        <taxon>Bacteria</taxon>
        <taxon>Pseudomonadati</taxon>
        <taxon>Pseudomonadota</taxon>
        <taxon>Gammaproteobacteria</taxon>
        <taxon>Alteromonadales</taxon>
        <taxon>Alteromonadaceae</taxon>
        <taxon>Alginatibacterium</taxon>
    </lineage>
</organism>
<dbReference type="AlphaFoldDB" id="A0A420EIF8"/>
<dbReference type="PROSITE" id="PS01124">
    <property type="entry name" value="HTH_ARAC_FAMILY_2"/>
    <property type="match status" value="1"/>
</dbReference>
<dbReference type="Pfam" id="PF12833">
    <property type="entry name" value="HTH_18"/>
    <property type="match status" value="1"/>
</dbReference>
<dbReference type="PANTHER" id="PTHR46796">
    <property type="entry name" value="HTH-TYPE TRANSCRIPTIONAL ACTIVATOR RHAS-RELATED"/>
    <property type="match status" value="1"/>
</dbReference>
<dbReference type="GO" id="GO:0003700">
    <property type="term" value="F:DNA-binding transcription factor activity"/>
    <property type="evidence" value="ECO:0007669"/>
    <property type="project" value="InterPro"/>
</dbReference>
<evidence type="ECO:0000256" key="3">
    <source>
        <dbReference type="ARBA" id="ARBA00023163"/>
    </source>
</evidence>
<name>A0A420EIF8_9ALTE</name>
<comment type="caution">
    <text evidence="5">The sequence shown here is derived from an EMBL/GenBank/DDBJ whole genome shotgun (WGS) entry which is preliminary data.</text>
</comment>
<keyword evidence="2" id="KW-0238">DNA-binding</keyword>
<keyword evidence="6" id="KW-1185">Reference proteome</keyword>
<dbReference type="PANTHER" id="PTHR46796:SF10">
    <property type="entry name" value="TRANSCRIPTIONAL ACTIVATOR FEAR"/>
    <property type="match status" value="1"/>
</dbReference>
<dbReference type="OrthoDB" id="5295226at2"/>
<accession>A0A420EIF8</accession>
<dbReference type="GO" id="GO:0043565">
    <property type="term" value="F:sequence-specific DNA binding"/>
    <property type="evidence" value="ECO:0007669"/>
    <property type="project" value="InterPro"/>
</dbReference>
<reference evidence="5 6" key="1">
    <citation type="submission" date="2018-09" db="EMBL/GenBank/DDBJ databases">
        <authorList>
            <person name="Wang Z."/>
        </authorList>
    </citation>
    <scope>NUCLEOTIDE SEQUENCE [LARGE SCALE GENOMIC DNA]</scope>
    <source>
        <strain evidence="5 6">ALS 81</strain>
    </source>
</reference>
<keyword evidence="1" id="KW-0805">Transcription regulation</keyword>
<dbReference type="InterPro" id="IPR018060">
    <property type="entry name" value="HTH_AraC"/>
</dbReference>
<evidence type="ECO:0000313" key="6">
    <source>
        <dbReference type="Proteomes" id="UP000286482"/>
    </source>
</evidence>
<protein>
    <submittedName>
        <fullName evidence="5">Helix-turn-helix domain-containing protein</fullName>
    </submittedName>
</protein>
<dbReference type="InterPro" id="IPR050204">
    <property type="entry name" value="AraC_XylS_family_regulators"/>
</dbReference>
<proteinExistence type="predicted"/>
<evidence type="ECO:0000313" key="5">
    <source>
        <dbReference type="EMBL" id="RKF20475.1"/>
    </source>
</evidence>
<dbReference type="SMART" id="SM00342">
    <property type="entry name" value="HTH_ARAC"/>
    <property type="match status" value="1"/>
</dbReference>
<keyword evidence="3" id="KW-0804">Transcription</keyword>
<evidence type="ECO:0000256" key="1">
    <source>
        <dbReference type="ARBA" id="ARBA00023015"/>
    </source>
</evidence>